<comment type="caution">
    <text evidence="1">The sequence shown here is derived from an EMBL/GenBank/DDBJ whole genome shotgun (WGS) entry which is preliminary data.</text>
</comment>
<dbReference type="EMBL" id="MU006706">
    <property type="protein sequence ID" value="KAF2630914.1"/>
    <property type="molecule type" value="Genomic_DNA"/>
</dbReference>
<dbReference type="Proteomes" id="UP000799754">
    <property type="component" value="Unassembled WGS sequence"/>
</dbReference>
<organism evidence="1 2">
    <name type="scientific">Macroventuria anomochaeta</name>
    <dbReference type="NCBI Taxonomy" id="301207"/>
    <lineage>
        <taxon>Eukaryota</taxon>
        <taxon>Fungi</taxon>
        <taxon>Dikarya</taxon>
        <taxon>Ascomycota</taxon>
        <taxon>Pezizomycotina</taxon>
        <taxon>Dothideomycetes</taxon>
        <taxon>Pleosporomycetidae</taxon>
        <taxon>Pleosporales</taxon>
        <taxon>Pleosporineae</taxon>
        <taxon>Didymellaceae</taxon>
        <taxon>Macroventuria</taxon>
    </lineage>
</organism>
<evidence type="ECO:0000313" key="1">
    <source>
        <dbReference type="EMBL" id="KAF2630914.1"/>
    </source>
</evidence>
<accession>A0ACB6SC77</accession>
<reference evidence="1" key="1">
    <citation type="journal article" date="2020" name="Stud. Mycol.">
        <title>101 Dothideomycetes genomes: a test case for predicting lifestyles and emergence of pathogens.</title>
        <authorList>
            <person name="Haridas S."/>
            <person name="Albert R."/>
            <person name="Binder M."/>
            <person name="Bloem J."/>
            <person name="Labutti K."/>
            <person name="Salamov A."/>
            <person name="Andreopoulos B."/>
            <person name="Baker S."/>
            <person name="Barry K."/>
            <person name="Bills G."/>
            <person name="Bluhm B."/>
            <person name="Cannon C."/>
            <person name="Castanera R."/>
            <person name="Culley D."/>
            <person name="Daum C."/>
            <person name="Ezra D."/>
            <person name="Gonzalez J."/>
            <person name="Henrissat B."/>
            <person name="Kuo A."/>
            <person name="Liang C."/>
            <person name="Lipzen A."/>
            <person name="Lutzoni F."/>
            <person name="Magnuson J."/>
            <person name="Mondo S."/>
            <person name="Nolan M."/>
            <person name="Ohm R."/>
            <person name="Pangilinan J."/>
            <person name="Park H.-J."/>
            <person name="Ramirez L."/>
            <person name="Alfaro M."/>
            <person name="Sun H."/>
            <person name="Tritt A."/>
            <person name="Yoshinaga Y."/>
            <person name="Zwiers L.-H."/>
            <person name="Turgeon B."/>
            <person name="Goodwin S."/>
            <person name="Spatafora J."/>
            <person name="Crous P."/>
            <person name="Grigoriev I."/>
        </authorList>
    </citation>
    <scope>NUCLEOTIDE SEQUENCE</scope>
    <source>
        <strain evidence="1">CBS 525.71</strain>
    </source>
</reference>
<evidence type="ECO:0000313" key="2">
    <source>
        <dbReference type="Proteomes" id="UP000799754"/>
    </source>
</evidence>
<name>A0ACB6SC77_9PLEO</name>
<protein>
    <submittedName>
        <fullName evidence="1">Catalytic protein</fullName>
    </submittedName>
</protein>
<keyword evidence="2" id="KW-1185">Reference proteome</keyword>
<sequence>MGSSTSDPKDIAIVVVQGSFHTPRAYQKLTDGLEHQGYATFQPELPSCSNTDDADFPSKTLHDDSTVVKSVVERLVNDEGKKVFVVMHSYGGLVGSNAIPKELSFKYRKSAGLSGGVIHLLYIAAFVLDERQSVLGTFGESPNNDVKDDGRFFLKGGASLLYNDLSDDEAAAWESRLIPQSHAVQKSEIEVTAYKYIPSTYMICENDKAAPPQYQEMFAGAAGAKIIKLAAGHMPMLSQPDALVEKVVEAVKEAGAELE</sequence>
<proteinExistence type="predicted"/>
<gene>
    <name evidence="1" type="ORF">BU25DRAFT_387191</name>
</gene>